<proteinExistence type="inferred from homology"/>
<dbReference type="Pfam" id="PF00096">
    <property type="entry name" value="zf-C2H2"/>
    <property type="match status" value="8"/>
</dbReference>
<keyword evidence="4" id="KW-0479">Metal-binding</keyword>
<evidence type="ECO:0000256" key="10">
    <source>
        <dbReference type="ARBA" id="ARBA00023163"/>
    </source>
</evidence>
<organism evidence="15 16">
    <name type="scientific">Myotis brandtii</name>
    <name type="common">Brandt's bat</name>
    <dbReference type="NCBI Taxonomy" id="109478"/>
    <lineage>
        <taxon>Eukaryota</taxon>
        <taxon>Metazoa</taxon>
        <taxon>Chordata</taxon>
        <taxon>Craniata</taxon>
        <taxon>Vertebrata</taxon>
        <taxon>Euteleostomi</taxon>
        <taxon>Mammalia</taxon>
        <taxon>Eutheria</taxon>
        <taxon>Laurasiatheria</taxon>
        <taxon>Chiroptera</taxon>
        <taxon>Yangochiroptera</taxon>
        <taxon>Vespertilionidae</taxon>
        <taxon>Myotis</taxon>
    </lineage>
</organism>
<evidence type="ECO:0000313" key="15">
    <source>
        <dbReference type="EMBL" id="EPQ07640.1"/>
    </source>
</evidence>
<evidence type="ECO:0000259" key="14">
    <source>
        <dbReference type="PROSITE" id="PS50805"/>
    </source>
</evidence>
<evidence type="ECO:0000313" key="16">
    <source>
        <dbReference type="Proteomes" id="UP000052978"/>
    </source>
</evidence>
<feature type="domain" description="C2H2-type" evidence="13">
    <location>
        <begin position="396"/>
        <end position="423"/>
    </location>
</feature>
<evidence type="ECO:0000256" key="9">
    <source>
        <dbReference type="ARBA" id="ARBA00023125"/>
    </source>
</evidence>
<dbReference type="PANTHER" id="PTHR23234">
    <property type="entry name" value="ZNF44 PROTEIN"/>
    <property type="match status" value="1"/>
</dbReference>
<dbReference type="SUPFAM" id="SSF57667">
    <property type="entry name" value="beta-beta-alpha zinc fingers"/>
    <property type="match status" value="5"/>
</dbReference>
<dbReference type="PANTHER" id="PTHR23234:SF8">
    <property type="entry name" value="C2H2-TYPE DOMAIN-CONTAINING PROTEIN"/>
    <property type="match status" value="1"/>
</dbReference>
<feature type="domain" description="C2H2-type" evidence="13">
    <location>
        <begin position="284"/>
        <end position="311"/>
    </location>
</feature>
<comment type="similarity">
    <text evidence="3">Belongs to the krueppel C2H2-type zinc-finger protein family.</text>
</comment>
<dbReference type="PROSITE" id="PS50157">
    <property type="entry name" value="ZINC_FINGER_C2H2_2"/>
    <property type="match status" value="8"/>
</dbReference>
<dbReference type="Pfam" id="PF01352">
    <property type="entry name" value="KRAB"/>
    <property type="match status" value="1"/>
</dbReference>
<accession>S7MW34</accession>
<dbReference type="SUPFAM" id="SSF109640">
    <property type="entry name" value="KRAB domain (Kruppel-associated box)"/>
    <property type="match status" value="1"/>
</dbReference>
<reference evidence="15 16" key="1">
    <citation type="journal article" date="2013" name="Nat. Commun.">
        <title>Genome analysis reveals insights into physiology and longevity of the Brandt's bat Myotis brandtii.</title>
        <authorList>
            <person name="Seim I."/>
            <person name="Fang X."/>
            <person name="Xiong Z."/>
            <person name="Lobanov A.V."/>
            <person name="Huang Z."/>
            <person name="Ma S."/>
            <person name="Feng Y."/>
            <person name="Turanov A.A."/>
            <person name="Zhu Y."/>
            <person name="Lenz T.L."/>
            <person name="Gerashchenko M.V."/>
            <person name="Fan D."/>
            <person name="Hee Yim S."/>
            <person name="Yao X."/>
            <person name="Jordan D."/>
            <person name="Xiong Y."/>
            <person name="Ma Y."/>
            <person name="Lyapunov A.N."/>
            <person name="Chen G."/>
            <person name="Kulakova O.I."/>
            <person name="Sun Y."/>
            <person name="Lee S.G."/>
            <person name="Bronson R.T."/>
            <person name="Moskalev A.A."/>
            <person name="Sunyaev S.R."/>
            <person name="Zhang G."/>
            <person name="Krogh A."/>
            <person name="Wang J."/>
            <person name="Gladyshev V.N."/>
        </authorList>
    </citation>
    <scope>NUCLEOTIDE SEQUENCE [LARGE SCALE GENOMIC DNA]</scope>
</reference>
<dbReference type="FunFam" id="3.30.160.60:FF:001174">
    <property type="entry name" value="zinc finger protein 527 isoform X1"/>
    <property type="match status" value="1"/>
</dbReference>
<dbReference type="Proteomes" id="UP000052978">
    <property type="component" value="Unassembled WGS sequence"/>
</dbReference>
<keyword evidence="7" id="KW-0862">Zinc</keyword>
<name>S7MW34_MYOBR</name>
<comment type="subcellular location">
    <subcellularLocation>
        <location evidence="2">Nucleus</location>
    </subcellularLocation>
</comment>
<feature type="domain" description="C2H2-type" evidence="13">
    <location>
        <begin position="368"/>
        <end position="395"/>
    </location>
</feature>
<dbReference type="FunFam" id="3.30.160.60:FF:000966">
    <property type="entry name" value="ZFP90 zinc finger protein"/>
    <property type="match status" value="1"/>
</dbReference>
<keyword evidence="11" id="KW-0539">Nucleus</keyword>
<evidence type="ECO:0000256" key="11">
    <source>
        <dbReference type="ARBA" id="ARBA00023242"/>
    </source>
</evidence>
<dbReference type="SMART" id="SM00355">
    <property type="entry name" value="ZnF_C2H2"/>
    <property type="match status" value="8"/>
</dbReference>
<dbReference type="CDD" id="cd07765">
    <property type="entry name" value="KRAB_A-box"/>
    <property type="match status" value="1"/>
</dbReference>
<evidence type="ECO:0000259" key="13">
    <source>
        <dbReference type="PROSITE" id="PS50157"/>
    </source>
</evidence>
<gene>
    <name evidence="15" type="ORF">D623_10003284</name>
</gene>
<evidence type="ECO:0000256" key="12">
    <source>
        <dbReference type="PROSITE-ProRule" id="PRU00042"/>
    </source>
</evidence>
<feature type="domain" description="C2H2-type" evidence="13">
    <location>
        <begin position="256"/>
        <end position="283"/>
    </location>
</feature>
<dbReference type="GO" id="GO:0008270">
    <property type="term" value="F:zinc ion binding"/>
    <property type="evidence" value="ECO:0007669"/>
    <property type="project" value="UniProtKB-KW"/>
</dbReference>
<keyword evidence="6 12" id="KW-0863">Zinc-finger</keyword>
<evidence type="ECO:0000256" key="7">
    <source>
        <dbReference type="ARBA" id="ARBA00022833"/>
    </source>
</evidence>
<dbReference type="SMART" id="SM00349">
    <property type="entry name" value="KRAB"/>
    <property type="match status" value="1"/>
</dbReference>
<protein>
    <submittedName>
        <fullName evidence="15">Zinc finger protein 416</fullName>
    </submittedName>
</protein>
<dbReference type="GO" id="GO:0003677">
    <property type="term" value="F:DNA binding"/>
    <property type="evidence" value="ECO:0007669"/>
    <property type="project" value="UniProtKB-KW"/>
</dbReference>
<dbReference type="InterPro" id="IPR036051">
    <property type="entry name" value="KRAB_dom_sf"/>
</dbReference>
<feature type="domain" description="C2H2-type" evidence="13">
    <location>
        <begin position="340"/>
        <end position="367"/>
    </location>
</feature>
<sequence>MDFEDVAIAFSQEEWGLLDEAQRLLYCDVMLEVFALVSCADCWHKMDDEEVRPVPFVSIQGESQVRASKTAPATQSTHLCKRCFSLFKDILHLTESQAADFEQKAFFSDACVRDFCFSANPHQQQRDGSGEKPWKEDMDRASFVTRCSFYLSGVPSTSREVGKVFPVTSGLPQHQAPLNTEKPHSGSEISQEYLGGKSFQQTCNCEKFGSHKQKVVHHQGACSGEVKYECDKCGKVFKRIFHLLRHGRIHTREKPYECTDCGKSFGQRSDLISHHRVHTGEKPYECSDCRKSFRQSSQLTEHHRVHTGEKPYECTDCGKSFRRNSKLLNHKRIHTGEKPYECTDCGKSFRSNNTLVNHKRIHTGEKPYECTDCGKSFRTSSDLSEHKRIHTGEKPFECRDCGKFFRLKSTLTRHHRVHTGEKPFECSYCGKSFRHRPTLMDHHRTHNREKPYECTDCG</sequence>
<keyword evidence="16" id="KW-1185">Reference proteome</keyword>
<keyword evidence="5" id="KW-0677">Repeat</keyword>
<dbReference type="FunFam" id="3.30.160.60:FF:000016">
    <property type="entry name" value="zinc finger protein 37 homolog"/>
    <property type="match status" value="1"/>
</dbReference>
<dbReference type="FunFam" id="3.30.160.60:FF:002254">
    <property type="entry name" value="Zinc finger protein 540"/>
    <property type="match status" value="1"/>
</dbReference>
<feature type="domain" description="C2H2-type" evidence="13">
    <location>
        <begin position="228"/>
        <end position="255"/>
    </location>
</feature>
<dbReference type="GO" id="GO:0005634">
    <property type="term" value="C:nucleus"/>
    <property type="evidence" value="ECO:0007669"/>
    <property type="project" value="UniProtKB-SubCell"/>
</dbReference>
<keyword evidence="8" id="KW-0805">Transcription regulation</keyword>
<dbReference type="AlphaFoldDB" id="S7MW34"/>
<evidence type="ECO:0000256" key="5">
    <source>
        <dbReference type="ARBA" id="ARBA00022737"/>
    </source>
</evidence>
<dbReference type="FunFam" id="3.30.160.60:FF:001270">
    <property type="entry name" value="zinc finger protein 583 isoform X1"/>
    <property type="match status" value="4"/>
</dbReference>
<evidence type="ECO:0000256" key="6">
    <source>
        <dbReference type="ARBA" id="ARBA00022771"/>
    </source>
</evidence>
<evidence type="ECO:0000256" key="3">
    <source>
        <dbReference type="ARBA" id="ARBA00006991"/>
    </source>
</evidence>
<evidence type="ECO:0000256" key="1">
    <source>
        <dbReference type="ARBA" id="ARBA00003767"/>
    </source>
</evidence>
<comment type="function">
    <text evidence="1">May be involved in transcriptional regulation.</text>
</comment>
<dbReference type="InterPro" id="IPR001909">
    <property type="entry name" value="KRAB"/>
</dbReference>
<keyword evidence="10" id="KW-0804">Transcription</keyword>
<feature type="domain" description="KRAB" evidence="14">
    <location>
        <begin position="1"/>
        <end position="78"/>
    </location>
</feature>
<dbReference type="InterPro" id="IPR013087">
    <property type="entry name" value="Znf_C2H2_type"/>
</dbReference>
<keyword evidence="9" id="KW-0238">DNA-binding</keyword>
<dbReference type="Gene3D" id="3.30.160.60">
    <property type="entry name" value="Classic Zinc Finger"/>
    <property type="match status" value="8"/>
</dbReference>
<evidence type="ECO:0000256" key="8">
    <source>
        <dbReference type="ARBA" id="ARBA00023015"/>
    </source>
</evidence>
<dbReference type="InterPro" id="IPR050758">
    <property type="entry name" value="Znf_C2H2-type"/>
</dbReference>
<evidence type="ECO:0000256" key="2">
    <source>
        <dbReference type="ARBA" id="ARBA00004123"/>
    </source>
</evidence>
<dbReference type="InterPro" id="IPR036236">
    <property type="entry name" value="Znf_C2H2_sf"/>
</dbReference>
<dbReference type="PROSITE" id="PS50805">
    <property type="entry name" value="KRAB"/>
    <property type="match status" value="1"/>
</dbReference>
<feature type="domain" description="C2H2-type" evidence="13">
    <location>
        <begin position="424"/>
        <end position="451"/>
    </location>
</feature>
<dbReference type="GO" id="GO:0006355">
    <property type="term" value="P:regulation of DNA-templated transcription"/>
    <property type="evidence" value="ECO:0007669"/>
    <property type="project" value="InterPro"/>
</dbReference>
<evidence type="ECO:0000256" key="4">
    <source>
        <dbReference type="ARBA" id="ARBA00022723"/>
    </source>
</evidence>
<dbReference type="Gene3D" id="6.10.140.140">
    <property type="match status" value="1"/>
</dbReference>
<dbReference type="EMBL" id="KE162279">
    <property type="protein sequence ID" value="EPQ07640.1"/>
    <property type="molecule type" value="Genomic_DNA"/>
</dbReference>
<dbReference type="PROSITE" id="PS00028">
    <property type="entry name" value="ZINC_FINGER_C2H2_1"/>
    <property type="match status" value="8"/>
</dbReference>
<feature type="domain" description="C2H2-type" evidence="13">
    <location>
        <begin position="312"/>
        <end position="339"/>
    </location>
</feature>